<dbReference type="InterPro" id="IPR036249">
    <property type="entry name" value="Thioredoxin-like_sf"/>
</dbReference>
<gene>
    <name evidence="2" type="ORF">ASTO00021_LOCUS15565</name>
</gene>
<dbReference type="CDD" id="cd03190">
    <property type="entry name" value="GST_C_Omega_like"/>
    <property type="match status" value="1"/>
</dbReference>
<dbReference type="GO" id="GO:0004364">
    <property type="term" value="F:glutathione transferase activity"/>
    <property type="evidence" value="ECO:0007669"/>
    <property type="project" value="InterPro"/>
</dbReference>
<dbReference type="AlphaFoldDB" id="A0A7S3V1L8"/>
<dbReference type="Gene3D" id="3.40.30.10">
    <property type="entry name" value="Glutaredoxin"/>
    <property type="match status" value="1"/>
</dbReference>
<accession>A0A7S3V1L8</accession>
<sequence>MNVIVHLPSKIRCCFYAGSSWLERSKSSSSFIKNKTVNTKVNFHTGRLIFQRNFSIVSKMTTSEPDSKKPKTGASAHTAMDEVSHDGTFVRTETVFRNKISNEQGSKFPAEKGRYHLYVSYACPWASRCLAVRALKGLEDVISLSVVSAVFAKTKPEDEADTHKGWVFVRKDEEADAIPDTVMGAKTIRELYELNNDTLGKYTVPILFDKKQKVIVNNESAEIIRILNCEFNGYAKNPDVDLYPEALRKKIDETNEWVYPHINNGVYRCGFAQKQKAYDIAVKGLFEHLEKAEKILSDQRYLTSNTQITEADIRFFVTIVRFDEVYHGHFKCNKKKISDYPAITGHMREIYQLPGMAETVNMTHIKEHYHRSHPTINPFGIVPIGPNVLETLSFPHGRDKM</sequence>
<dbReference type="InterPro" id="IPR040079">
    <property type="entry name" value="Glutathione_S-Trfase"/>
</dbReference>
<dbReference type="SFLD" id="SFLDG01148">
    <property type="entry name" value="Xi_(cytGST)"/>
    <property type="match status" value="1"/>
</dbReference>
<dbReference type="InterPro" id="IPR010987">
    <property type="entry name" value="Glutathione-S-Trfase_C-like"/>
</dbReference>
<feature type="domain" description="GST C-terminal" evidence="1">
    <location>
        <begin position="244"/>
        <end position="379"/>
    </location>
</feature>
<dbReference type="PROSITE" id="PS50405">
    <property type="entry name" value="GST_CTER"/>
    <property type="match status" value="1"/>
</dbReference>
<dbReference type="PANTHER" id="PTHR32419:SF6">
    <property type="entry name" value="GLUTATHIONE S-TRANSFERASE OMEGA-LIKE 1-RELATED"/>
    <property type="match status" value="1"/>
</dbReference>
<name>A0A7S3V1L8_9STRA</name>
<dbReference type="GO" id="GO:0005737">
    <property type="term" value="C:cytoplasm"/>
    <property type="evidence" value="ECO:0007669"/>
    <property type="project" value="TreeGrafter"/>
</dbReference>
<dbReference type="SFLD" id="SFLDS00019">
    <property type="entry name" value="Glutathione_Transferase_(cytos"/>
    <property type="match status" value="1"/>
</dbReference>
<dbReference type="InterPro" id="IPR004045">
    <property type="entry name" value="Glutathione_S-Trfase_N"/>
</dbReference>
<dbReference type="InterPro" id="IPR047047">
    <property type="entry name" value="GST_Omega-like_C"/>
</dbReference>
<reference evidence="2" key="1">
    <citation type="submission" date="2021-01" db="EMBL/GenBank/DDBJ databases">
        <authorList>
            <person name="Corre E."/>
            <person name="Pelletier E."/>
            <person name="Niang G."/>
            <person name="Scheremetjew M."/>
            <person name="Finn R."/>
            <person name="Kale V."/>
            <person name="Holt S."/>
            <person name="Cochrane G."/>
            <person name="Meng A."/>
            <person name="Brown T."/>
            <person name="Cohen L."/>
        </authorList>
    </citation>
    <scope>NUCLEOTIDE SEQUENCE</scope>
    <source>
        <strain evidence="2">GSBS06</strain>
    </source>
</reference>
<evidence type="ECO:0000313" key="2">
    <source>
        <dbReference type="EMBL" id="CAE0445552.1"/>
    </source>
</evidence>
<dbReference type="Pfam" id="PF13410">
    <property type="entry name" value="GST_C_2"/>
    <property type="match status" value="1"/>
</dbReference>
<dbReference type="SFLD" id="SFLDG01206">
    <property type="entry name" value="Xi.1"/>
    <property type="match status" value="1"/>
</dbReference>
<organism evidence="2">
    <name type="scientific">Aplanochytrium stocchinoi</name>
    <dbReference type="NCBI Taxonomy" id="215587"/>
    <lineage>
        <taxon>Eukaryota</taxon>
        <taxon>Sar</taxon>
        <taxon>Stramenopiles</taxon>
        <taxon>Bigyra</taxon>
        <taxon>Labyrinthulomycetes</taxon>
        <taxon>Thraustochytrida</taxon>
        <taxon>Thraustochytriidae</taxon>
        <taxon>Aplanochytrium</taxon>
    </lineage>
</organism>
<proteinExistence type="predicted"/>
<dbReference type="FunFam" id="3.40.30.10:FF:000198">
    <property type="entry name" value="Glutathione S-transferase family protein"/>
    <property type="match status" value="1"/>
</dbReference>
<dbReference type="Pfam" id="PF13409">
    <property type="entry name" value="GST_N_2"/>
    <property type="match status" value="1"/>
</dbReference>
<dbReference type="InterPro" id="IPR016639">
    <property type="entry name" value="GST_Omega/GSH"/>
</dbReference>
<dbReference type="SUPFAM" id="SSF52833">
    <property type="entry name" value="Thioredoxin-like"/>
    <property type="match status" value="1"/>
</dbReference>
<dbReference type="InterPro" id="IPR036282">
    <property type="entry name" value="Glutathione-S-Trfase_C_sf"/>
</dbReference>
<evidence type="ECO:0000259" key="1">
    <source>
        <dbReference type="PROSITE" id="PS50405"/>
    </source>
</evidence>
<protein>
    <recommendedName>
        <fullName evidence="1">GST C-terminal domain-containing protein</fullName>
    </recommendedName>
</protein>
<dbReference type="SUPFAM" id="SSF47616">
    <property type="entry name" value="GST C-terminal domain-like"/>
    <property type="match status" value="1"/>
</dbReference>
<dbReference type="Gene3D" id="1.20.1050.10">
    <property type="match status" value="1"/>
</dbReference>
<dbReference type="PANTHER" id="PTHR32419">
    <property type="entry name" value="GLUTATHIONYL-HYDROQUINONE REDUCTASE"/>
    <property type="match status" value="1"/>
</dbReference>
<dbReference type="EMBL" id="HBIN01020376">
    <property type="protein sequence ID" value="CAE0445552.1"/>
    <property type="molecule type" value="Transcribed_RNA"/>
</dbReference>